<dbReference type="GO" id="GO:0005829">
    <property type="term" value="C:cytosol"/>
    <property type="evidence" value="ECO:0007669"/>
    <property type="project" value="TreeGrafter"/>
</dbReference>
<accession>A0A1I3FWF4</accession>
<keyword evidence="1 2" id="KW-0456">Lyase</keyword>
<dbReference type="InterPro" id="IPR013785">
    <property type="entry name" value="Aldolase_TIM"/>
</dbReference>
<feature type="active site" description="Proton donor/acceptor" evidence="3">
    <location>
        <position position="136"/>
    </location>
</feature>
<keyword evidence="6" id="KW-1185">Reference proteome</keyword>
<dbReference type="GO" id="GO:0019262">
    <property type="term" value="P:N-acetylneuraminate catabolic process"/>
    <property type="evidence" value="ECO:0007669"/>
    <property type="project" value="TreeGrafter"/>
</dbReference>
<organism evidence="5 6">
    <name type="scientific">Parapedobacter indicus</name>
    <dbReference type="NCBI Taxonomy" id="1477437"/>
    <lineage>
        <taxon>Bacteria</taxon>
        <taxon>Pseudomonadati</taxon>
        <taxon>Bacteroidota</taxon>
        <taxon>Sphingobacteriia</taxon>
        <taxon>Sphingobacteriales</taxon>
        <taxon>Sphingobacteriaceae</taxon>
        <taxon>Parapedobacter</taxon>
    </lineage>
</organism>
<dbReference type="AlphaFoldDB" id="A0A1I3FWF4"/>
<dbReference type="PRINTS" id="PR00146">
    <property type="entry name" value="DHPICSNTHASE"/>
</dbReference>
<feature type="binding site" evidence="4">
    <location>
        <position position="48"/>
    </location>
    <ligand>
        <name>pyruvate</name>
        <dbReference type="ChEBI" id="CHEBI:15361"/>
    </ligand>
</feature>
<dbReference type="OrthoDB" id="9778880at2"/>
<reference evidence="5 6" key="1">
    <citation type="submission" date="2016-10" db="EMBL/GenBank/DDBJ databases">
        <authorList>
            <person name="de Groot N.N."/>
        </authorList>
    </citation>
    <scope>NUCLEOTIDE SEQUENCE [LARGE SCALE GENOMIC DNA]</scope>
    <source>
        <strain evidence="5 6">RK1</strain>
    </source>
</reference>
<dbReference type="RefSeq" id="WP_090625648.1">
    <property type="nucleotide sequence ID" value="NZ_FOQO01000002.1"/>
</dbReference>
<comment type="similarity">
    <text evidence="2">Belongs to the DapA family.</text>
</comment>
<dbReference type="Gene3D" id="3.20.20.70">
    <property type="entry name" value="Aldolase class I"/>
    <property type="match status" value="1"/>
</dbReference>
<dbReference type="PANTHER" id="PTHR42849:SF1">
    <property type="entry name" value="N-ACETYLNEURAMINATE LYASE"/>
    <property type="match status" value="1"/>
</dbReference>
<sequence>MSDKFSGLWPAMFTPVDDEGNPALNELAKLVELLIGQGLDGLYILGSTGQGVLFTEAQRKLVTEQVMQVTAGRVPVMVQVGSMTTDESVRLAKHAAAKGADAVSSVGPIYFTGNTTAALAHYRQIATATDLPFFPYQLGSNTMGDIGNFVTRLLDIPNVAGMKLTTGQLMEISTIHLHAGERLRLFSGADELFCQASLCGTVGAIGSFYNLWGEACKRVLEAFQQGDYQQAKEFMLEFQRIILFVLPNIWTFLRKAMQLKYGIDIGRTKAPLGTMQQEWEDAEVRSILDRMETFVA</sequence>
<dbReference type="InterPro" id="IPR002220">
    <property type="entry name" value="DapA-like"/>
</dbReference>
<gene>
    <name evidence="5" type="ORF">SAMN05444682_102531</name>
</gene>
<dbReference type="Pfam" id="PF00701">
    <property type="entry name" value="DHDPS"/>
    <property type="match status" value="1"/>
</dbReference>
<dbReference type="PIRSF" id="PIRSF001365">
    <property type="entry name" value="DHDPS"/>
    <property type="match status" value="1"/>
</dbReference>
<dbReference type="PANTHER" id="PTHR42849">
    <property type="entry name" value="N-ACETYLNEURAMINATE LYASE"/>
    <property type="match status" value="1"/>
</dbReference>
<evidence type="ECO:0000256" key="3">
    <source>
        <dbReference type="PIRSR" id="PIRSR001365-1"/>
    </source>
</evidence>
<dbReference type="SMART" id="SM01130">
    <property type="entry name" value="DHDPS"/>
    <property type="match status" value="1"/>
</dbReference>
<dbReference type="CDD" id="cd00408">
    <property type="entry name" value="DHDPS-like"/>
    <property type="match status" value="1"/>
</dbReference>
<evidence type="ECO:0000313" key="5">
    <source>
        <dbReference type="EMBL" id="SFI15570.1"/>
    </source>
</evidence>
<protein>
    <submittedName>
        <fullName evidence="5">N-acetylneuraminate lyase</fullName>
    </submittedName>
</protein>
<proteinExistence type="inferred from homology"/>
<evidence type="ECO:0000256" key="2">
    <source>
        <dbReference type="PIRNR" id="PIRNR001365"/>
    </source>
</evidence>
<feature type="binding site" evidence="4">
    <location>
        <position position="205"/>
    </location>
    <ligand>
        <name>pyruvate</name>
        <dbReference type="ChEBI" id="CHEBI:15361"/>
    </ligand>
</feature>
<dbReference type="SUPFAM" id="SSF51569">
    <property type="entry name" value="Aldolase"/>
    <property type="match status" value="1"/>
</dbReference>
<evidence type="ECO:0000256" key="4">
    <source>
        <dbReference type="PIRSR" id="PIRSR001365-2"/>
    </source>
</evidence>
<dbReference type="STRING" id="1477437.SAMN05444682_102531"/>
<feature type="active site" description="Schiff-base intermediate with substrate" evidence="3">
    <location>
        <position position="163"/>
    </location>
</feature>
<dbReference type="Proteomes" id="UP000198670">
    <property type="component" value="Unassembled WGS sequence"/>
</dbReference>
<evidence type="ECO:0000256" key="1">
    <source>
        <dbReference type="ARBA" id="ARBA00023239"/>
    </source>
</evidence>
<dbReference type="GO" id="GO:0008747">
    <property type="term" value="F:N-acetylneuraminate lyase activity"/>
    <property type="evidence" value="ECO:0007669"/>
    <property type="project" value="TreeGrafter"/>
</dbReference>
<name>A0A1I3FWF4_9SPHI</name>
<evidence type="ECO:0000313" key="6">
    <source>
        <dbReference type="Proteomes" id="UP000198670"/>
    </source>
</evidence>
<dbReference type="EMBL" id="FOQO01000002">
    <property type="protein sequence ID" value="SFI15570.1"/>
    <property type="molecule type" value="Genomic_DNA"/>
</dbReference>